<dbReference type="Pfam" id="PF01904">
    <property type="entry name" value="DUF72"/>
    <property type="match status" value="1"/>
</dbReference>
<sequence>MSEPGRIRIGTQGWNYTAWVGAFYPSGTRPADFLGLYARAFDVVEVDSTFYAVPAAKTVRGWAERTPEGFTFALKMPQEITHERRLRGADDVVAAFMDAARELGPKLGPVLIQLGPDFLPPELDSLRRFLPCLPRDVRFAVEVRNHRWTRPEVLAELLSLLAEHEAALALSDGRWIRRETMTELAGRPTSTFHYVRWMGPNRDIVDYSRVLFDRGEELDTWTGALGRVATKGIDIFGFFNNHFSGHSPATARDMQRRLGQRPVDPSTLAEQTSLF</sequence>
<evidence type="ECO:0008006" key="2">
    <source>
        <dbReference type="Google" id="ProtNLM"/>
    </source>
</evidence>
<dbReference type="AlphaFoldDB" id="A0A6J4K365"/>
<dbReference type="InterPro" id="IPR036520">
    <property type="entry name" value="UPF0759_sf"/>
</dbReference>
<reference evidence="1" key="1">
    <citation type="submission" date="2020-02" db="EMBL/GenBank/DDBJ databases">
        <authorList>
            <person name="Meier V. D."/>
        </authorList>
    </citation>
    <scope>NUCLEOTIDE SEQUENCE</scope>
    <source>
        <strain evidence="1">AVDCRST_MAG68</strain>
    </source>
</reference>
<name>A0A6J4K365_9BACT</name>
<dbReference type="Gene3D" id="3.20.20.410">
    <property type="entry name" value="Protein of unknown function UPF0759"/>
    <property type="match status" value="1"/>
</dbReference>
<proteinExistence type="predicted"/>
<evidence type="ECO:0000313" key="1">
    <source>
        <dbReference type="EMBL" id="CAA9294444.1"/>
    </source>
</evidence>
<dbReference type="InterPro" id="IPR002763">
    <property type="entry name" value="DUF72"/>
</dbReference>
<dbReference type="PANTHER" id="PTHR30348">
    <property type="entry name" value="UNCHARACTERIZED PROTEIN YECE"/>
    <property type="match status" value="1"/>
</dbReference>
<organism evidence="1">
    <name type="scientific">uncultured Gemmatimonadota bacterium</name>
    <dbReference type="NCBI Taxonomy" id="203437"/>
    <lineage>
        <taxon>Bacteria</taxon>
        <taxon>Pseudomonadati</taxon>
        <taxon>Gemmatimonadota</taxon>
        <taxon>environmental samples</taxon>
    </lineage>
</organism>
<protein>
    <recommendedName>
        <fullName evidence="2">DUF72 domain-containing protein</fullName>
    </recommendedName>
</protein>
<accession>A0A6J4K365</accession>
<gene>
    <name evidence="1" type="ORF">AVDCRST_MAG68-1717</name>
</gene>
<dbReference type="SUPFAM" id="SSF117396">
    <property type="entry name" value="TM1631-like"/>
    <property type="match status" value="1"/>
</dbReference>
<dbReference type="PANTHER" id="PTHR30348:SF4">
    <property type="entry name" value="DUF72 DOMAIN-CONTAINING PROTEIN"/>
    <property type="match status" value="1"/>
</dbReference>
<dbReference type="EMBL" id="CADCTW010000001">
    <property type="protein sequence ID" value="CAA9294444.1"/>
    <property type="molecule type" value="Genomic_DNA"/>
</dbReference>